<dbReference type="Gene3D" id="1.10.510.10">
    <property type="entry name" value="Transferase(Phosphotransferase) domain 1"/>
    <property type="match status" value="1"/>
</dbReference>
<dbReference type="OMA" id="TQPIWAT"/>
<feature type="compositionally biased region" description="Polar residues" evidence="8">
    <location>
        <begin position="353"/>
        <end position="370"/>
    </location>
</feature>
<evidence type="ECO:0000256" key="7">
    <source>
        <dbReference type="RuleBase" id="RU000304"/>
    </source>
</evidence>
<dbReference type="FunFam" id="1.10.510.10:FF:000571">
    <property type="entry name" value="Maternal embryonic leucine zipper kinase"/>
    <property type="match status" value="1"/>
</dbReference>
<dbReference type="GO" id="GO:0004674">
    <property type="term" value="F:protein serine/threonine kinase activity"/>
    <property type="evidence" value="ECO:0007669"/>
    <property type="project" value="UniProtKB-KW"/>
</dbReference>
<keyword evidence="4" id="KW-0418">Kinase</keyword>
<dbReference type="InterPro" id="IPR008271">
    <property type="entry name" value="Ser/Thr_kinase_AS"/>
</dbReference>
<dbReference type="SUPFAM" id="SSF56112">
    <property type="entry name" value="Protein kinase-like (PK-like)"/>
    <property type="match status" value="1"/>
</dbReference>
<name>A0A3Q2XMH5_HIPCM</name>
<organism evidence="10 11">
    <name type="scientific">Hippocampus comes</name>
    <name type="common">Tiger tail seahorse</name>
    <dbReference type="NCBI Taxonomy" id="109280"/>
    <lineage>
        <taxon>Eukaryota</taxon>
        <taxon>Metazoa</taxon>
        <taxon>Chordata</taxon>
        <taxon>Craniata</taxon>
        <taxon>Vertebrata</taxon>
        <taxon>Euteleostomi</taxon>
        <taxon>Actinopterygii</taxon>
        <taxon>Neopterygii</taxon>
        <taxon>Teleostei</taxon>
        <taxon>Neoteleostei</taxon>
        <taxon>Acanthomorphata</taxon>
        <taxon>Syngnathiaria</taxon>
        <taxon>Syngnathiformes</taxon>
        <taxon>Syngnathoidei</taxon>
        <taxon>Syngnathidae</taxon>
        <taxon>Hippocampus</taxon>
    </lineage>
</organism>
<evidence type="ECO:0000256" key="1">
    <source>
        <dbReference type="ARBA" id="ARBA00022527"/>
    </source>
</evidence>
<evidence type="ECO:0000256" key="6">
    <source>
        <dbReference type="PROSITE-ProRule" id="PRU10141"/>
    </source>
</evidence>
<evidence type="ECO:0000313" key="11">
    <source>
        <dbReference type="Proteomes" id="UP000264820"/>
    </source>
</evidence>
<dbReference type="AlphaFoldDB" id="A0A3Q2XMH5"/>
<dbReference type="PROSITE" id="PS50011">
    <property type="entry name" value="PROTEIN_KINASE_DOM"/>
    <property type="match status" value="1"/>
</dbReference>
<reference evidence="10" key="2">
    <citation type="submission" date="2025-09" db="UniProtKB">
        <authorList>
            <consortium name="Ensembl"/>
        </authorList>
    </citation>
    <scope>IDENTIFICATION</scope>
</reference>
<dbReference type="Ensembl" id="ENSHCOT00000012566.1">
    <property type="protein sequence ID" value="ENSHCOP00000001166.1"/>
    <property type="gene ID" value="ENSHCOG00000002089.1"/>
</dbReference>
<dbReference type="PANTHER" id="PTHR24347">
    <property type="entry name" value="SERINE/THREONINE-PROTEIN KINASE"/>
    <property type="match status" value="1"/>
</dbReference>
<evidence type="ECO:0000256" key="4">
    <source>
        <dbReference type="ARBA" id="ARBA00022777"/>
    </source>
</evidence>
<dbReference type="GO" id="GO:0005524">
    <property type="term" value="F:ATP binding"/>
    <property type="evidence" value="ECO:0007669"/>
    <property type="project" value="UniProtKB-UniRule"/>
</dbReference>
<accession>A0A3Q2XMH5</accession>
<dbReference type="InterPro" id="IPR000719">
    <property type="entry name" value="Prot_kinase_dom"/>
</dbReference>
<feature type="binding site" evidence="6">
    <location>
        <position position="75"/>
    </location>
    <ligand>
        <name>ATP</name>
        <dbReference type="ChEBI" id="CHEBI:30616"/>
    </ligand>
</feature>
<evidence type="ECO:0000259" key="9">
    <source>
        <dbReference type="PROSITE" id="PS50011"/>
    </source>
</evidence>
<evidence type="ECO:0000256" key="5">
    <source>
        <dbReference type="ARBA" id="ARBA00022840"/>
    </source>
</evidence>
<dbReference type="PROSITE" id="PS00108">
    <property type="entry name" value="PROTEIN_KINASE_ST"/>
    <property type="match status" value="1"/>
</dbReference>
<feature type="region of interest" description="Disordered" evidence="8">
    <location>
        <begin position="328"/>
        <end position="377"/>
    </location>
</feature>
<feature type="domain" description="Protein kinase" evidence="9">
    <location>
        <begin position="42"/>
        <end position="306"/>
    </location>
</feature>
<reference evidence="10" key="1">
    <citation type="submission" date="2025-08" db="UniProtKB">
        <authorList>
            <consortium name="Ensembl"/>
        </authorList>
    </citation>
    <scope>IDENTIFICATION</scope>
</reference>
<comment type="similarity">
    <text evidence="7">Belongs to the protein kinase superfamily.</text>
</comment>
<dbReference type="SMART" id="SM00220">
    <property type="entry name" value="S_TKc"/>
    <property type="match status" value="1"/>
</dbReference>
<dbReference type="Pfam" id="PF00069">
    <property type="entry name" value="Pkinase"/>
    <property type="match status" value="1"/>
</dbReference>
<dbReference type="InterPro" id="IPR011009">
    <property type="entry name" value="Kinase-like_dom_sf"/>
</dbReference>
<keyword evidence="2" id="KW-0808">Transferase</keyword>
<keyword evidence="11" id="KW-1185">Reference proteome</keyword>
<dbReference type="FunFam" id="3.30.200.20:FF:000315">
    <property type="entry name" value="Calcium-dependent protein kinase 3"/>
    <property type="match status" value="1"/>
</dbReference>
<evidence type="ECO:0000313" key="10">
    <source>
        <dbReference type="Ensembl" id="ENSHCOP00000001166.1"/>
    </source>
</evidence>
<proteinExistence type="inferred from homology"/>
<keyword evidence="1 7" id="KW-0723">Serine/threonine-protein kinase</keyword>
<keyword evidence="3 6" id="KW-0547">Nucleotide-binding</keyword>
<protein>
    <submittedName>
        <fullName evidence="10">Serine/threonine kinase 33</fullName>
    </submittedName>
</protein>
<evidence type="ECO:0000256" key="8">
    <source>
        <dbReference type="SAM" id="MobiDB-lite"/>
    </source>
</evidence>
<dbReference type="STRING" id="109280.ENSHCOP00000001166"/>
<dbReference type="Proteomes" id="UP000264820">
    <property type="component" value="Unplaced"/>
</dbReference>
<dbReference type="PROSITE" id="PS00107">
    <property type="entry name" value="PROTEIN_KINASE_ATP"/>
    <property type="match status" value="1"/>
</dbReference>
<dbReference type="InterPro" id="IPR017441">
    <property type="entry name" value="Protein_kinase_ATP_BS"/>
</dbReference>
<evidence type="ECO:0000256" key="3">
    <source>
        <dbReference type="ARBA" id="ARBA00022741"/>
    </source>
</evidence>
<dbReference type="GeneTree" id="ENSGT00940000159050"/>
<sequence>MAEAAFSGLGKNTAAKGISERDVPHIRLIINLDIFSSPKDIYMFGKKLGHGSYGVVYEATHIRTQTQWAIKTVCKPGSTKIKMLEQEIKILKQVDHPHILRLEEIYETAQMTYLITELCVGGELKQVLQQKQFFPEEEARHIIGCLADAITYLHKKNIMHRDLKLENILVKNSLDDYNDDLLFSNQVADFGLSVKTLGVGSDNILSDICGTPVYMAPEMMSQRGYTHWCDMWSVGVIMYILLCGEPPFISKSKENRLKEIRTIGVQFSSPIWDTVSNAAKTVVTCLLKENPAYRMSANQLRDNPWITGDTSTPAMPLNALEMMHNFHEQEKSKTGVKPRPQSSVKSRKSQRKTNVNSVKKAASHQNGQRSPPSPLEV</sequence>
<evidence type="ECO:0000256" key="2">
    <source>
        <dbReference type="ARBA" id="ARBA00022679"/>
    </source>
</evidence>
<keyword evidence="5 6" id="KW-0067">ATP-binding</keyword>